<keyword evidence="6" id="KW-1185">Reference proteome</keyword>
<feature type="compositionally biased region" description="Polar residues" evidence="4">
    <location>
        <begin position="1"/>
        <end position="21"/>
    </location>
</feature>
<protein>
    <submittedName>
        <fullName evidence="5">Adenylate kinase domain-containing protein</fullName>
    </submittedName>
</protein>
<accession>A0AAD4MZS6</accession>
<evidence type="ECO:0000256" key="4">
    <source>
        <dbReference type="SAM" id="MobiDB-lite"/>
    </source>
</evidence>
<dbReference type="SUPFAM" id="SSF52540">
    <property type="entry name" value="P-loop containing nucleoside triphosphate hydrolases"/>
    <property type="match status" value="1"/>
</dbReference>
<dbReference type="Pfam" id="PF00406">
    <property type="entry name" value="ADK"/>
    <property type="match status" value="1"/>
</dbReference>
<dbReference type="PANTHER" id="PTHR23359">
    <property type="entry name" value="NUCLEOTIDE KINASE"/>
    <property type="match status" value="1"/>
</dbReference>
<dbReference type="GO" id="GO:0005524">
    <property type="term" value="F:ATP binding"/>
    <property type="evidence" value="ECO:0007669"/>
    <property type="project" value="InterPro"/>
</dbReference>
<feature type="region of interest" description="Disordered" evidence="4">
    <location>
        <begin position="1"/>
        <end position="25"/>
    </location>
</feature>
<sequence>MDSFGPAQSATVVDPTRSSAVHDTVGQPMEEVEDDNASDIALNARYFYTAAFALTEKNRSSTCKATVSACRREEDRRLESTEGRKHCRWTGKWEGHAIREDRREAGSTRGGQLKAMMEAGQLVPLTIVLNLIKEAMVKAVEDKGFLIDGYPREIQSSKLVFYFDVLNENTLIERLLKRAQTDGRNSGKLARIEAYGTVDAIFVELTIISDRNFEDTTSYGPPGIWCPHYDNELEATNHRNSRKRMDGNRARPRKMEKHRKWATSASETRYPSKWMIDHGEQKNIYCRKWGKASFDKIEKEHSPEETGVKLVSGYLQSDVKETIETEERRVKNTAYNFHVLTDREIKFLFPNLPKYACHYTTYAAEGRRYVPWMKQQLQKFNGVPKLPSGQIFKFLARI</sequence>
<comment type="caution">
    <text evidence="5">The sequence shown here is derived from an EMBL/GenBank/DDBJ whole genome shotgun (WGS) entry which is preliminary data.</text>
</comment>
<dbReference type="AlphaFoldDB" id="A0AAD4MZS6"/>
<gene>
    <name evidence="5" type="ORF">DdX_11050</name>
</gene>
<feature type="compositionally biased region" description="Basic and acidic residues" evidence="4">
    <location>
        <begin position="239"/>
        <end position="249"/>
    </location>
</feature>
<keyword evidence="3 5" id="KW-0418">Kinase</keyword>
<evidence type="ECO:0000256" key="3">
    <source>
        <dbReference type="ARBA" id="ARBA00022777"/>
    </source>
</evidence>
<dbReference type="Gene3D" id="3.40.50.300">
    <property type="entry name" value="P-loop containing nucleotide triphosphate hydrolases"/>
    <property type="match status" value="1"/>
</dbReference>
<keyword evidence="2" id="KW-0547">Nucleotide-binding</keyword>
<proteinExistence type="predicted"/>
<keyword evidence="1" id="KW-0808">Transferase</keyword>
<dbReference type="InterPro" id="IPR027417">
    <property type="entry name" value="P-loop_NTPase"/>
</dbReference>
<feature type="region of interest" description="Disordered" evidence="4">
    <location>
        <begin position="239"/>
        <end position="262"/>
    </location>
</feature>
<name>A0AAD4MZS6_9BILA</name>
<evidence type="ECO:0000256" key="2">
    <source>
        <dbReference type="ARBA" id="ARBA00022741"/>
    </source>
</evidence>
<reference evidence="5" key="1">
    <citation type="submission" date="2022-01" db="EMBL/GenBank/DDBJ databases">
        <title>Genome Sequence Resource for Two Populations of Ditylenchus destructor, the Migratory Endoparasitic Phytonematode.</title>
        <authorList>
            <person name="Zhang H."/>
            <person name="Lin R."/>
            <person name="Xie B."/>
        </authorList>
    </citation>
    <scope>NUCLEOTIDE SEQUENCE</scope>
    <source>
        <strain evidence="5">BazhouSP</strain>
    </source>
</reference>
<dbReference type="InterPro" id="IPR000850">
    <property type="entry name" value="Adenylat/UMP-CMP_kin"/>
</dbReference>
<dbReference type="EMBL" id="JAKKPZ010000029">
    <property type="protein sequence ID" value="KAI1709662.1"/>
    <property type="molecule type" value="Genomic_DNA"/>
</dbReference>
<feature type="compositionally biased region" description="Basic residues" evidence="4">
    <location>
        <begin position="250"/>
        <end position="261"/>
    </location>
</feature>
<evidence type="ECO:0000313" key="6">
    <source>
        <dbReference type="Proteomes" id="UP001201812"/>
    </source>
</evidence>
<evidence type="ECO:0000313" key="5">
    <source>
        <dbReference type="EMBL" id="KAI1709662.1"/>
    </source>
</evidence>
<dbReference type="GO" id="GO:0006139">
    <property type="term" value="P:nucleobase-containing compound metabolic process"/>
    <property type="evidence" value="ECO:0007669"/>
    <property type="project" value="InterPro"/>
</dbReference>
<dbReference type="Proteomes" id="UP001201812">
    <property type="component" value="Unassembled WGS sequence"/>
</dbReference>
<dbReference type="GO" id="GO:0019205">
    <property type="term" value="F:nucleobase-containing compound kinase activity"/>
    <property type="evidence" value="ECO:0007669"/>
    <property type="project" value="InterPro"/>
</dbReference>
<organism evidence="5 6">
    <name type="scientific">Ditylenchus destructor</name>
    <dbReference type="NCBI Taxonomy" id="166010"/>
    <lineage>
        <taxon>Eukaryota</taxon>
        <taxon>Metazoa</taxon>
        <taxon>Ecdysozoa</taxon>
        <taxon>Nematoda</taxon>
        <taxon>Chromadorea</taxon>
        <taxon>Rhabditida</taxon>
        <taxon>Tylenchina</taxon>
        <taxon>Tylenchomorpha</taxon>
        <taxon>Sphaerularioidea</taxon>
        <taxon>Anguinidae</taxon>
        <taxon>Anguininae</taxon>
        <taxon>Ditylenchus</taxon>
    </lineage>
</organism>
<evidence type="ECO:0000256" key="1">
    <source>
        <dbReference type="ARBA" id="ARBA00022679"/>
    </source>
</evidence>